<accession>A0A1F5VM44</accession>
<dbReference type="AlphaFoldDB" id="A0A1F5VM44"/>
<gene>
    <name evidence="3" type="ORF">A2Y62_15545</name>
</gene>
<feature type="transmembrane region" description="Helical" evidence="1">
    <location>
        <begin position="505"/>
        <end position="523"/>
    </location>
</feature>
<keyword evidence="1" id="KW-1133">Transmembrane helix</keyword>
<dbReference type="InterPro" id="IPR011990">
    <property type="entry name" value="TPR-like_helical_dom_sf"/>
</dbReference>
<name>A0A1F5VM44_9BACT</name>
<keyword evidence="1" id="KW-0472">Membrane</keyword>
<dbReference type="Gene3D" id="1.25.40.10">
    <property type="entry name" value="Tetratricopeptide repeat domain"/>
    <property type="match status" value="1"/>
</dbReference>
<dbReference type="SUPFAM" id="SSF48452">
    <property type="entry name" value="TPR-like"/>
    <property type="match status" value="1"/>
</dbReference>
<sequence length="650" mass="74933">MKKIISCISPSFLIFFLVFSPAFPCFAIDDPNCSFIINDPAVQELIAQKETAFNSIQFNKIIQNIIPDEEKPCTIALYEKAKSDDNIWYKFYCSIIASEKGYNDYAKSLQLKLLYDPDIPSFNHTLMALEYARRNNRLLMEKHFSRAIKKMSECDHIQELILLTDNIYLVEQLTDYYPSKTASPLSANTNTLATFYRLAYWTIKMFPNFNARSVIMSFTTELLLRNAEYQQARDFKDFSLNQALSQGVNGIDVYELATAYSTEMWILYILLFVIPVFYLFIFMKIFSTTLNRATIKKALLITLFIALCIILMFIELKHTHAVITFLMSAPVEFKSGLKESPATLSTIEQLKYESNTPESKFLLALYYHNHHNFFNAFELYDSLLADQKLKRGLKAKVLNNIGTIFLESNEIQQASAYFRMASSVDDLLAAPFYNLYLISNDSDMLNQASKEDPYKISYLVTFSPKKPYYALPDYKELTKIFCGKLNYVNALKKALALKNIETKEFLLKIELIVALILLFITYFSSRKISSQAQDSAIPVKTRGRLQKIMHILLPGHYFIYTGKFILGFIFMFSFTIGISLILRLYLGEPPMIDRIQFIQTWFSIMRADNYNTSALINPFIYSVSLYLTFLSFLLNMLTAVLGIAMEKKTA</sequence>
<dbReference type="Proteomes" id="UP000178943">
    <property type="component" value="Unassembled WGS sequence"/>
</dbReference>
<keyword evidence="2" id="KW-0732">Signal</keyword>
<reference evidence="3 4" key="1">
    <citation type="journal article" date="2016" name="Nat. Commun.">
        <title>Thousands of microbial genomes shed light on interconnected biogeochemical processes in an aquifer system.</title>
        <authorList>
            <person name="Anantharaman K."/>
            <person name="Brown C.T."/>
            <person name="Hug L.A."/>
            <person name="Sharon I."/>
            <person name="Castelle C.J."/>
            <person name="Probst A.J."/>
            <person name="Thomas B.C."/>
            <person name="Singh A."/>
            <person name="Wilkins M.J."/>
            <person name="Karaoz U."/>
            <person name="Brodie E.L."/>
            <person name="Williams K.H."/>
            <person name="Hubbard S.S."/>
            <person name="Banfield J.F."/>
        </authorList>
    </citation>
    <scope>NUCLEOTIDE SEQUENCE [LARGE SCALE GENOMIC DNA]</scope>
</reference>
<organism evidence="3 4">
    <name type="scientific">Candidatus Fischerbacteria bacterium RBG_13_37_8</name>
    <dbReference type="NCBI Taxonomy" id="1817863"/>
    <lineage>
        <taxon>Bacteria</taxon>
        <taxon>Candidatus Fischeribacteriota</taxon>
    </lineage>
</organism>
<feature type="transmembrane region" description="Helical" evidence="1">
    <location>
        <begin position="619"/>
        <end position="644"/>
    </location>
</feature>
<feature type="transmembrane region" description="Helical" evidence="1">
    <location>
        <begin position="557"/>
        <end position="582"/>
    </location>
</feature>
<feature type="transmembrane region" description="Helical" evidence="1">
    <location>
        <begin position="298"/>
        <end position="316"/>
    </location>
</feature>
<feature type="transmembrane region" description="Helical" evidence="1">
    <location>
        <begin position="265"/>
        <end position="286"/>
    </location>
</feature>
<dbReference type="EMBL" id="MFGW01000141">
    <property type="protein sequence ID" value="OGF64071.1"/>
    <property type="molecule type" value="Genomic_DNA"/>
</dbReference>
<feature type="signal peptide" evidence="2">
    <location>
        <begin position="1"/>
        <end position="27"/>
    </location>
</feature>
<evidence type="ECO:0000313" key="3">
    <source>
        <dbReference type="EMBL" id="OGF64071.1"/>
    </source>
</evidence>
<evidence type="ECO:0000256" key="1">
    <source>
        <dbReference type="SAM" id="Phobius"/>
    </source>
</evidence>
<evidence type="ECO:0000256" key="2">
    <source>
        <dbReference type="SAM" id="SignalP"/>
    </source>
</evidence>
<evidence type="ECO:0000313" key="4">
    <source>
        <dbReference type="Proteomes" id="UP000178943"/>
    </source>
</evidence>
<comment type="caution">
    <text evidence="3">The sequence shown here is derived from an EMBL/GenBank/DDBJ whole genome shotgun (WGS) entry which is preliminary data.</text>
</comment>
<feature type="chain" id="PRO_5009522023" evidence="2">
    <location>
        <begin position="28"/>
        <end position="650"/>
    </location>
</feature>
<protein>
    <submittedName>
        <fullName evidence="3">Uncharacterized protein</fullName>
    </submittedName>
</protein>
<keyword evidence="1" id="KW-0812">Transmembrane</keyword>
<proteinExistence type="predicted"/>